<dbReference type="RefSeq" id="WP_116762924.1">
    <property type="nucleotide sequence ID" value="NZ_QCZH01000008.1"/>
</dbReference>
<comment type="caution">
    <text evidence="1">The sequence shown here is derived from an EMBL/GenBank/DDBJ whole genome shotgun (WGS) entry which is preliminary data.</text>
</comment>
<proteinExistence type="predicted"/>
<evidence type="ECO:0000313" key="1">
    <source>
        <dbReference type="EMBL" id="PWA09176.1"/>
    </source>
</evidence>
<reference evidence="1 2" key="1">
    <citation type="submission" date="2018-04" db="EMBL/GenBank/DDBJ databases">
        <title>Flavobacterium sp. nov., isolated from glacier ice.</title>
        <authorList>
            <person name="Liu Q."/>
            <person name="Xin Y.-H."/>
        </authorList>
    </citation>
    <scope>NUCLEOTIDE SEQUENCE [LARGE SCALE GENOMIC DNA]</scope>
    <source>
        <strain evidence="1 2">LB2P30</strain>
    </source>
</reference>
<sequence>MKNLFPFVATLLFAFNANSQTQNYATLKVKITNLEVDSLVIISYKNPNFKKVIKTNKDGILKDTLNVKGGKYYVSNCSSLFPNGIYLNNGYDLKISVDAKEPKKTLAFTGKGAVENEFSTTFAKSEENFDYESLLQLDEIQFNKEINQIRLNLFATLDKKKYASDFVVYQIAYLDYFIEMKTQTYMAIVEGRK</sequence>
<evidence type="ECO:0008006" key="3">
    <source>
        <dbReference type="Google" id="ProtNLM"/>
    </source>
</evidence>
<protein>
    <recommendedName>
        <fullName evidence="3">DUF4369 domain-containing protein</fullName>
    </recommendedName>
</protein>
<keyword evidence="2" id="KW-1185">Reference proteome</keyword>
<dbReference type="Proteomes" id="UP000245618">
    <property type="component" value="Unassembled WGS sequence"/>
</dbReference>
<dbReference type="OrthoDB" id="1339536at2"/>
<name>A0A2U1JVF2_9FLAO</name>
<dbReference type="EMBL" id="QCZH01000008">
    <property type="protein sequence ID" value="PWA09176.1"/>
    <property type="molecule type" value="Genomic_DNA"/>
</dbReference>
<accession>A0A2U1JVF2</accession>
<evidence type="ECO:0000313" key="2">
    <source>
        <dbReference type="Proteomes" id="UP000245618"/>
    </source>
</evidence>
<gene>
    <name evidence="1" type="ORF">DB891_09565</name>
</gene>
<organism evidence="1 2">
    <name type="scientific">Flavobacterium laiguense</name>
    <dbReference type="NCBI Taxonomy" id="2169409"/>
    <lineage>
        <taxon>Bacteria</taxon>
        <taxon>Pseudomonadati</taxon>
        <taxon>Bacteroidota</taxon>
        <taxon>Flavobacteriia</taxon>
        <taxon>Flavobacteriales</taxon>
        <taxon>Flavobacteriaceae</taxon>
        <taxon>Flavobacterium</taxon>
    </lineage>
</organism>
<dbReference type="AlphaFoldDB" id="A0A2U1JVF2"/>